<proteinExistence type="inferred from homology"/>
<sequence length="87" mass="9924">EALARLRDPVCGSVGHLFSLQHQVMNLQAEIAHVQARLSTLQRLTVIPPQQMQQPPFVMVHSNEYTMEPTNLDCVWEEQLPQSIPNH</sequence>
<evidence type="ECO:0000259" key="3">
    <source>
        <dbReference type="Pfam" id="PF03195"/>
    </source>
</evidence>
<organism evidence="4 5">
    <name type="scientific">Brassica cretica</name>
    <name type="common">Mustard</name>
    <dbReference type="NCBI Taxonomy" id="69181"/>
    <lineage>
        <taxon>Eukaryota</taxon>
        <taxon>Viridiplantae</taxon>
        <taxon>Streptophyta</taxon>
        <taxon>Embryophyta</taxon>
        <taxon>Tracheophyta</taxon>
        <taxon>Spermatophyta</taxon>
        <taxon>Magnoliopsida</taxon>
        <taxon>eudicotyledons</taxon>
        <taxon>Gunneridae</taxon>
        <taxon>Pentapetalae</taxon>
        <taxon>rosids</taxon>
        <taxon>malvids</taxon>
        <taxon>Brassicales</taxon>
        <taxon>Brassicaceae</taxon>
        <taxon>Brassiceae</taxon>
        <taxon>Brassica</taxon>
    </lineage>
</organism>
<dbReference type="Proteomes" id="UP000712600">
    <property type="component" value="Unassembled WGS sequence"/>
</dbReference>
<dbReference type="AlphaFoldDB" id="A0A8S9NG58"/>
<dbReference type="PANTHER" id="PTHR31529">
    <property type="entry name" value="LOB DOMAIN CONTAINING PROTEIN"/>
    <property type="match status" value="1"/>
</dbReference>
<dbReference type="PANTHER" id="PTHR31529:SF28">
    <property type="entry name" value="LOB DOMAIN-CONTAINING PROTEIN 19"/>
    <property type="match status" value="1"/>
</dbReference>
<dbReference type="GO" id="GO:0045893">
    <property type="term" value="P:positive regulation of DNA-templated transcription"/>
    <property type="evidence" value="ECO:0007669"/>
    <property type="project" value="TreeGrafter"/>
</dbReference>
<comment type="similarity">
    <text evidence="1">Belongs to the LOB domain-containing protein family.</text>
</comment>
<evidence type="ECO:0000313" key="4">
    <source>
        <dbReference type="EMBL" id="KAF3501256.1"/>
    </source>
</evidence>
<evidence type="ECO:0000313" key="5">
    <source>
        <dbReference type="Proteomes" id="UP000712600"/>
    </source>
</evidence>
<protein>
    <recommendedName>
        <fullName evidence="3">LOB domain-containing protein</fullName>
    </recommendedName>
</protein>
<name>A0A8S9NG58_BRACR</name>
<comment type="caution">
    <text evidence="4">The sequence shown here is derived from an EMBL/GenBank/DDBJ whole genome shotgun (WGS) entry which is preliminary data.</text>
</comment>
<dbReference type="GO" id="GO:0005634">
    <property type="term" value="C:nucleus"/>
    <property type="evidence" value="ECO:0007669"/>
    <property type="project" value="TreeGrafter"/>
</dbReference>
<dbReference type="GO" id="GO:0009755">
    <property type="term" value="P:hormone-mediated signaling pathway"/>
    <property type="evidence" value="ECO:0007669"/>
    <property type="project" value="TreeGrafter"/>
</dbReference>
<dbReference type="Pfam" id="PF03195">
    <property type="entry name" value="LOB"/>
    <property type="match status" value="1"/>
</dbReference>
<keyword evidence="2" id="KW-0175">Coiled coil</keyword>
<feature type="non-terminal residue" evidence="4">
    <location>
        <position position="87"/>
    </location>
</feature>
<evidence type="ECO:0000256" key="2">
    <source>
        <dbReference type="SAM" id="Coils"/>
    </source>
</evidence>
<reference evidence="4" key="1">
    <citation type="submission" date="2019-12" db="EMBL/GenBank/DDBJ databases">
        <title>Genome sequencing and annotation of Brassica cretica.</title>
        <authorList>
            <person name="Studholme D.J."/>
            <person name="Sarris P."/>
        </authorList>
    </citation>
    <scope>NUCLEOTIDE SEQUENCE</scope>
    <source>
        <strain evidence="4">PFS-109/04</strain>
        <tissue evidence="4">Leaf</tissue>
    </source>
</reference>
<feature type="coiled-coil region" evidence="2">
    <location>
        <begin position="17"/>
        <end position="44"/>
    </location>
</feature>
<feature type="domain" description="LOB" evidence="3">
    <location>
        <begin position="1"/>
        <end position="35"/>
    </location>
</feature>
<evidence type="ECO:0000256" key="1">
    <source>
        <dbReference type="ARBA" id="ARBA00005474"/>
    </source>
</evidence>
<gene>
    <name evidence="4" type="ORF">F2Q69_00044585</name>
</gene>
<dbReference type="InterPro" id="IPR004883">
    <property type="entry name" value="LOB"/>
</dbReference>
<accession>A0A8S9NG58</accession>
<dbReference type="EMBL" id="QGKX02001621">
    <property type="protein sequence ID" value="KAF3501256.1"/>
    <property type="molecule type" value="Genomic_DNA"/>
</dbReference>